<keyword evidence="3" id="KW-1185">Reference proteome</keyword>
<feature type="non-terminal residue" evidence="2">
    <location>
        <position position="1"/>
    </location>
</feature>
<sequence>MAHVIEDELTAMALEGIDRDHWASFVDYRLNKKMKENAPKNKDNRKRQAIAHTGRSKSIARKKD</sequence>
<dbReference type="OrthoDB" id="1065805at2759"/>
<comment type="caution">
    <text evidence="2">The sequence shown here is derived from an EMBL/GenBank/DDBJ whole genome shotgun (WGS) entry which is preliminary data.</text>
</comment>
<evidence type="ECO:0000256" key="1">
    <source>
        <dbReference type="SAM" id="MobiDB-lite"/>
    </source>
</evidence>
<dbReference type="Proteomes" id="UP000257109">
    <property type="component" value="Unassembled WGS sequence"/>
</dbReference>
<organism evidence="2 3">
    <name type="scientific">Mucuna pruriens</name>
    <name type="common">Velvet bean</name>
    <name type="synonym">Dolichos pruriens</name>
    <dbReference type="NCBI Taxonomy" id="157652"/>
    <lineage>
        <taxon>Eukaryota</taxon>
        <taxon>Viridiplantae</taxon>
        <taxon>Streptophyta</taxon>
        <taxon>Embryophyta</taxon>
        <taxon>Tracheophyta</taxon>
        <taxon>Spermatophyta</taxon>
        <taxon>Magnoliopsida</taxon>
        <taxon>eudicotyledons</taxon>
        <taxon>Gunneridae</taxon>
        <taxon>Pentapetalae</taxon>
        <taxon>rosids</taxon>
        <taxon>fabids</taxon>
        <taxon>Fabales</taxon>
        <taxon>Fabaceae</taxon>
        <taxon>Papilionoideae</taxon>
        <taxon>50 kb inversion clade</taxon>
        <taxon>NPAAA clade</taxon>
        <taxon>indigoferoid/millettioid clade</taxon>
        <taxon>Phaseoleae</taxon>
        <taxon>Mucuna</taxon>
    </lineage>
</organism>
<accession>A0A371I1Z8</accession>
<name>A0A371I1Z8_MUCPR</name>
<protein>
    <submittedName>
        <fullName evidence="2">Uncharacterized protein</fullName>
    </submittedName>
</protein>
<dbReference type="STRING" id="157652.A0A371I1Z8"/>
<feature type="region of interest" description="Disordered" evidence="1">
    <location>
        <begin position="35"/>
        <end position="64"/>
    </location>
</feature>
<feature type="compositionally biased region" description="Basic residues" evidence="1">
    <location>
        <begin position="43"/>
        <end position="64"/>
    </location>
</feature>
<proteinExistence type="predicted"/>
<evidence type="ECO:0000313" key="2">
    <source>
        <dbReference type="EMBL" id="RDY09066.1"/>
    </source>
</evidence>
<dbReference type="EMBL" id="QJKJ01001133">
    <property type="protein sequence ID" value="RDY09066.1"/>
    <property type="molecule type" value="Genomic_DNA"/>
</dbReference>
<gene>
    <name evidence="2" type="ORF">CR513_06627</name>
</gene>
<reference evidence="2" key="1">
    <citation type="submission" date="2018-05" db="EMBL/GenBank/DDBJ databases">
        <title>Draft genome of Mucuna pruriens seed.</title>
        <authorList>
            <person name="Nnadi N.E."/>
            <person name="Vos R."/>
            <person name="Hasami M.H."/>
            <person name="Devisetty U.K."/>
            <person name="Aguiy J.C."/>
        </authorList>
    </citation>
    <scope>NUCLEOTIDE SEQUENCE [LARGE SCALE GENOMIC DNA]</scope>
    <source>
        <strain evidence="2">JCA_2017</strain>
    </source>
</reference>
<dbReference type="AlphaFoldDB" id="A0A371I1Z8"/>
<evidence type="ECO:0000313" key="3">
    <source>
        <dbReference type="Proteomes" id="UP000257109"/>
    </source>
</evidence>